<gene>
    <name evidence="3" type="ORF">A3C24_04405</name>
</gene>
<name>A0A1F7GVB5_9BACT</name>
<dbReference type="InterPro" id="IPR014710">
    <property type="entry name" value="RmlC-like_jellyroll"/>
</dbReference>
<feature type="active site" description="Proton donor" evidence="1">
    <location>
        <position position="139"/>
    </location>
</feature>
<proteinExistence type="predicted"/>
<evidence type="ECO:0008006" key="5">
    <source>
        <dbReference type="Google" id="ProtNLM"/>
    </source>
</evidence>
<evidence type="ECO:0000256" key="2">
    <source>
        <dbReference type="PIRSR" id="PIRSR600888-3"/>
    </source>
</evidence>
<dbReference type="InterPro" id="IPR000888">
    <property type="entry name" value="RmlC-like"/>
</dbReference>
<feature type="active site" description="Proton acceptor" evidence="1">
    <location>
        <position position="67"/>
    </location>
</feature>
<dbReference type="InterPro" id="IPR011051">
    <property type="entry name" value="RmlC_Cupin_sf"/>
</dbReference>
<organism evidence="3 4">
    <name type="scientific">Candidatus Roizmanbacteria bacterium RIFCSPHIGHO2_02_FULL_37_24</name>
    <dbReference type="NCBI Taxonomy" id="1802037"/>
    <lineage>
        <taxon>Bacteria</taxon>
        <taxon>Candidatus Roizmaniibacteriota</taxon>
    </lineage>
</organism>
<protein>
    <recommendedName>
        <fullName evidence="5">dTDP-4-dehydrorhamnose 3,5-epimerase</fullName>
    </recommendedName>
</protein>
<dbReference type="CDD" id="cd00438">
    <property type="entry name" value="cupin_RmlC"/>
    <property type="match status" value="1"/>
</dbReference>
<comment type="caution">
    <text evidence="3">The sequence shown here is derived from an EMBL/GenBank/DDBJ whole genome shotgun (WGS) entry which is preliminary data.</text>
</comment>
<sequence>MKITKVEPLEISEVKVIIYERFADERGYFTETFRKSDFLGQPDIPIREEFVQANESHSQKNVIRGLHAQWDPYMGKLVRTIGGHMIDFVMDIRKSSPTFGKIIAHDMPSSPSDISSQWIWVPVGFVHGNLFLEETTIEYFCTGEYNPQNEVGIYPLDPDIDWSLCKPHLKKTFDSSKSTAIISEKDKKGISLSQWTQDSRSSNFTYQK</sequence>
<dbReference type="Proteomes" id="UP000177159">
    <property type="component" value="Unassembled WGS sequence"/>
</dbReference>
<accession>A0A1F7GVB5</accession>
<dbReference type="GO" id="GO:0008830">
    <property type="term" value="F:dTDP-4-dehydrorhamnose 3,5-epimerase activity"/>
    <property type="evidence" value="ECO:0007669"/>
    <property type="project" value="InterPro"/>
</dbReference>
<evidence type="ECO:0000313" key="4">
    <source>
        <dbReference type="Proteomes" id="UP000177159"/>
    </source>
</evidence>
<evidence type="ECO:0000256" key="1">
    <source>
        <dbReference type="PIRSR" id="PIRSR600888-1"/>
    </source>
</evidence>
<dbReference type="GO" id="GO:0000271">
    <property type="term" value="P:polysaccharide biosynthetic process"/>
    <property type="evidence" value="ECO:0007669"/>
    <property type="project" value="TreeGrafter"/>
</dbReference>
<evidence type="ECO:0000313" key="3">
    <source>
        <dbReference type="EMBL" id="OGK22831.1"/>
    </source>
</evidence>
<dbReference type="GO" id="GO:0005829">
    <property type="term" value="C:cytosol"/>
    <property type="evidence" value="ECO:0007669"/>
    <property type="project" value="TreeGrafter"/>
</dbReference>
<dbReference type="PANTHER" id="PTHR21047:SF2">
    <property type="entry name" value="THYMIDINE DIPHOSPHO-4-KETO-RHAMNOSE 3,5-EPIMERASE"/>
    <property type="match status" value="1"/>
</dbReference>
<reference evidence="3 4" key="1">
    <citation type="journal article" date="2016" name="Nat. Commun.">
        <title>Thousands of microbial genomes shed light on interconnected biogeochemical processes in an aquifer system.</title>
        <authorList>
            <person name="Anantharaman K."/>
            <person name="Brown C.T."/>
            <person name="Hug L.A."/>
            <person name="Sharon I."/>
            <person name="Castelle C.J."/>
            <person name="Probst A.J."/>
            <person name="Thomas B.C."/>
            <person name="Singh A."/>
            <person name="Wilkins M.J."/>
            <person name="Karaoz U."/>
            <person name="Brodie E.L."/>
            <person name="Williams K.H."/>
            <person name="Hubbard S.S."/>
            <person name="Banfield J.F."/>
        </authorList>
    </citation>
    <scope>NUCLEOTIDE SEQUENCE [LARGE SCALE GENOMIC DNA]</scope>
</reference>
<dbReference type="EMBL" id="MFZM01000032">
    <property type="protein sequence ID" value="OGK22831.1"/>
    <property type="molecule type" value="Genomic_DNA"/>
</dbReference>
<feature type="site" description="Participates in a stacking interaction with the thymidine ring of dTDP-4-oxo-6-deoxyglucose" evidence="2">
    <location>
        <position position="145"/>
    </location>
</feature>
<dbReference type="Gene3D" id="2.60.120.10">
    <property type="entry name" value="Jelly Rolls"/>
    <property type="match status" value="1"/>
</dbReference>
<dbReference type="SUPFAM" id="SSF51182">
    <property type="entry name" value="RmlC-like cupins"/>
    <property type="match status" value="1"/>
</dbReference>
<dbReference type="AlphaFoldDB" id="A0A1F7GVB5"/>
<dbReference type="Pfam" id="PF00908">
    <property type="entry name" value="dTDP_sugar_isom"/>
    <property type="match status" value="1"/>
</dbReference>
<dbReference type="PANTHER" id="PTHR21047">
    <property type="entry name" value="DTDP-6-DEOXY-D-GLUCOSE-3,5 EPIMERASE"/>
    <property type="match status" value="1"/>
</dbReference>